<comment type="caution">
    <text evidence="1">The sequence shown here is derived from an EMBL/GenBank/DDBJ whole genome shotgun (WGS) entry which is preliminary data.</text>
</comment>
<dbReference type="Proteomes" id="UP000598227">
    <property type="component" value="Unassembled WGS sequence"/>
</dbReference>
<dbReference type="RefSeq" id="WP_192566346.1">
    <property type="nucleotide sequence ID" value="NZ_JACZEP010000002.1"/>
</dbReference>
<keyword evidence="2" id="KW-1185">Reference proteome</keyword>
<name>A0ABR9GLP0_9HYPH</name>
<organism evidence="1 2">
    <name type="scientific">Aminobacter carboxidus</name>
    <dbReference type="NCBI Taxonomy" id="376165"/>
    <lineage>
        <taxon>Bacteria</taxon>
        <taxon>Pseudomonadati</taxon>
        <taxon>Pseudomonadota</taxon>
        <taxon>Alphaproteobacteria</taxon>
        <taxon>Hyphomicrobiales</taxon>
        <taxon>Phyllobacteriaceae</taxon>
        <taxon>Aminobacter</taxon>
    </lineage>
</organism>
<evidence type="ECO:0000313" key="2">
    <source>
        <dbReference type="Proteomes" id="UP000598227"/>
    </source>
</evidence>
<reference evidence="1 2" key="1">
    <citation type="submission" date="2020-09" db="EMBL/GenBank/DDBJ databases">
        <title>Draft Genome Sequence of Aminobacter carboxidus type strain DSM 1086, a soil Gram-negative carboxydobacterium.</title>
        <authorList>
            <person name="Turrini P."/>
            <person name="Tescari M."/>
            <person name="Artuso I."/>
            <person name="Lugli G.A."/>
            <person name="Frangipani E."/>
            <person name="Ventura M."/>
            <person name="Visca P."/>
        </authorList>
    </citation>
    <scope>NUCLEOTIDE SEQUENCE [LARGE SCALE GENOMIC DNA]</scope>
    <source>
        <strain evidence="1 2">DSM 1086</strain>
    </source>
</reference>
<sequence>MFGALVPGLAEPDGAPVFEAGQAGRQLGFRAPARRDDKFTRLAAIERKHHTAGYNLLDEKVVTSEHNAVMEGCRFWLSMTSNF</sequence>
<gene>
    <name evidence="1" type="ORF">IHE39_09880</name>
</gene>
<accession>A0ABR9GLP0</accession>
<evidence type="ECO:0000313" key="1">
    <source>
        <dbReference type="EMBL" id="MBE1204594.1"/>
    </source>
</evidence>
<proteinExistence type="predicted"/>
<dbReference type="EMBL" id="JACZEP010000002">
    <property type="protein sequence ID" value="MBE1204594.1"/>
    <property type="molecule type" value="Genomic_DNA"/>
</dbReference>
<protein>
    <submittedName>
        <fullName evidence="1">Uncharacterized protein</fullName>
    </submittedName>
</protein>